<dbReference type="Pfam" id="PF12245">
    <property type="entry name" value="Big_3_2"/>
    <property type="match status" value="2"/>
</dbReference>
<dbReference type="KEGG" id="nnv:QNH39_23140"/>
<evidence type="ECO:0000313" key="6">
    <source>
        <dbReference type="Proteomes" id="UP001178288"/>
    </source>
</evidence>
<name>A0AA95MQN9_9BACI</name>
<dbReference type="InterPro" id="IPR022038">
    <property type="entry name" value="Ig-like_bact"/>
</dbReference>
<dbReference type="Pfam" id="PF13750">
    <property type="entry name" value="Big_3_3"/>
    <property type="match status" value="3"/>
</dbReference>
<feature type="transmembrane region" description="Helical" evidence="2">
    <location>
        <begin position="1461"/>
        <end position="1481"/>
    </location>
</feature>
<keyword evidence="2" id="KW-1133">Transmembrane helix</keyword>
<feature type="region of interest" description="Disordered" evidence="1">
    <location>
        <begin position="85"/>
        <end position="120"/>
    </location>
</feature>
<evidence type="ECO:0000256" key="1">
    <source>
        <dbReference type="SAM" id="MobiDB-lite"/>
    </source>
</evidence>
<sequence>MGELINKSYKQNKWFVWISFAIIMLSFVLLFTNHVRSQNETSRYIKLNGKTWDIDKDPKPEWFTNQQNMATFTIDLKEDYQNYLSSIDQPDDEGTEAPAPAPGDEGTEDPAPPQPPAPADVVQPFTIGATYDGKAANTIKVSKINEDAVFKGEYKVEVSLPSQKDGRLDVTVDFSDNTWGFTGKRASFSIERDTVKPKLKLSGINKSIYTDPVELNLLVSEQNFFHEDVSVLVVTDDEDGQGQPAEISWDQKNANKGTVPFTDSGKYSVTAFLVDKAGNESDKETVTFTIDKGDPKMSGVEKEGLYNRDVTILFEDDGRITKAVATLVRTHNGERFEQEIDFTPKHLGWRQYRKAELTLKEEGYYEGTVMITDNQGQDFSYQLSFTIDKTAPLISVTGVEHQQKYNEKKAVEINISEDLKLNPKASEVSLQKKSIGGKLENESLNLDYSADGKTASVKQEFEDGIYELTILASDSAGNKTKKTVQFTIDSQKPELEVLIDGKAVTDQQYYASGQLSVKITDLTLDISKTELTINNKKVPLIVDQSGTIAVLKQDMILADGDYQLSLSSADGLENSESFGPLTFVVDTGAPEVALTGIEPGAFVKNGTVTIQVKEKNYQTNLVTYKVEKRNGDGQFAAYQDERFANWENTAEISTLALPFGTNEKADSRYDGEYRVTVTAKDAAGHEVEQTVQFTIDATAPVVATELSSEFNKGHYAQSGTVSIIVDEPQANFETNDVRIDIKKKDGTLFKQAEGISGTWTQSSTRATYRIVFTADAVDNEGDYLITVDAKDKAGNAAEQKSIGFTIDHSAPVLSIDPEFSGKVYFNKNTSFNFKITDPNIDITGNELTVLKDGSVFSKVGNIKLQAGTSDTGVGAYTFGEDGDYSVTLASTDKAGNKGAKVVRDFIIDQTPPKLTISGVDINPNQHHYYPDPKQITIALEDRNFAVEDIDLKITKDGVQVPVGEWTKGYEFTKTGRVLVKALLAKTLSGDGDYTIALSLKDKAGNRSTIPPFGFTIDQTKPTIEIHGVEQDAYYNTDKQMDVTIKDKNLKLNTIQVTRDGSSYNAGSFRVNGDTAVLSHLFSKEGTYEVMVEAVDQAGNSFSRKVKFTIDKTAPVITAKFKGENRVIQDREYINMIFTPQFVLDQTEDTIVSVTLNGGANINGHIPMAATEMEYNYHVLAKDKAGNEATLDISFILDTTRPEITISGVKDGFFNKNITPWVRYSDKNLDESHSTVTLNGGEFNNRQELENERDYVLKANIFDKAKNVSKQTVVFTIDKTAPKITFKEPISNQYFNKHIIPGLLIEDLSDYDIISLTLDGEPYTIGMPIETEGKHVLFIEAKDKAGNIQQMSVEFIIDTTPPKVIYEGVKEKKKYYEAVKVGIRLDNPEDTIKSITVNGEPFTGEAVTRDGFQVIKTTLKEIKPYKIKVLAADQAGNESTSTLSFEIAEKSALVKYYENKPLFAGSIAGAALLLTAGGAIVVRRRRVEE</sequence>
<dbReference type="EMBL" id="CP126114">
    <property type="protein sequence ID" value="WHY85476.1"/>
    <property type="molecule type" value="Genomic_DNA"/>
</dbReference>
<reference evidence="5" key="1">
    <citation type="submission" date="2023-05" db="EMBL/GenBank/DDBJ databases">
        <title>Comparative genomics of Bacillaceae isolates and their secondary metabolite potential.</title>
        <authorList>
            <person name="Song L."/>
            <person name="Nielsen L.J."/>
            <person name="Mohite O."/>
            <person name="Xu X."/>
            <person name="Weber T."/>
            <person name="Kovacs A.T."/>
        </authorList>
    </citation>
    <scope>NUCLEOTIDE SEQUENCE</scope>
    <source>
        <strain evidence="5">XLM17</strain>
    </source>
</reference>
<keyword evidence="2" id="KW-0812">Transmembrane</keyword>
<feature type="transmembrane region" description="Helical" evidence="2">
    <location>
        <begin position="14"/>
        <end position="32"/>
    </location>
</feature>
<gene>
    <name evidence="5" type="ORF">QNH39_23140</name>
</gene>
<feature type="domain" description="Ig-like" evidence="3">
    <location>
        <begin position="245"/>
        <end position="292"/>
    </location>
</feature>
<protein>
    <submittedName>
        <fullName evidence="5">Ig-like domain-containing protein</fullName>
    </submittedName>
</protein>
<accession>A0AA95MQN9</accession>
<feature type="domain" description="Ig-like" evidence="4">
    <location>
        <begin position="361"/>
        <end position="487"/>
    </location>
</feature>
<organism evidence="5 6">
    <name type="scientific">Neobacillus novalis</name>
    <dbReference type="NCBI Taxonomy" id="220687"/>
    <lineage>
        <taxon>Bacteria</taxon>
        <taxon>Bacillati</taxon>
        <taxon>Bacillota</taxon>
        <taxon>Bacilli</taxon>
        <taxon>Bacillales</taxon>
        <taxon>Bacillaceae</taxon>
        <taxon>Neobacillus</taxon>
    </lineage>
</organism>
<dbReference type="Proteomes" id="UP001178288">
    <property type="component" value="Chromosome"/>
</dbReference>
<evidence type="ECO:0000256" key="2">
    <source>
        <dbReference type="SAM" id="Phobius"/>
    </source>
</evidence>
<evidence type="ECO:0000259" key="3">
    <source>
        <dbReference type="Pfam" id="PF12245"/>
    </source>
</evidence>
<feature type="domain" description="Ig-like" evidence="3">
    <location>
        <begin position="990"/>
        <end position="1017"/>
    </location>
</feature>
<evidence type="ECO:0000259" key="4">
    <source>
        <dbReference type="Pfam" id="PF13750"/>
    </source>
</evidence>
<dbReference type="Gene3D" id="2.60.40.10">
    <property type="entry name" value="Immunoglobulins"/>
    <property type="match status" value="5"/>
</dbReference>
<keyword evidence="2" id="KW-0472">Membrane</keyword>
<feature type="domain" description="Ig-like" evidence="4">
    <location>
        <begin position="1084"/>
        <end position="1159"/>
    </location>
</feature>
<proteinExistence type="predicted"/>
<dbReference type="RefSeq" id="WP_066091981.1">
    <property type="nucleotide sequence ID" value="NZ_CP126114.1"/>
</dbReference>
<dbReference type="InterPro" id="IPR013783">
    <property type="entry name" value="Ig-like_fold"/>
</dbReference>
<evidence type="ECO:0000313" key="5">
    <source>
        <dbReference type="EMBL" id="WHY85476.1"/>
    </source>
</evidence>
<keyword evidence="6" id="KW-1185">Reference proteome</keyword>
<feature type="domain" description="Ig-like" evidence="4">
    <location>
        <begin position="1330"/>
        <end position="1445"/>
    </location>
</feature>